<dbReference type="Proteomes" id="UP001231124">
    <property type="component" value="Unassembled WGS sequence"/>
</dbReference>
<comment type="similarity">
    <text evidence="1">Belongs to the xanthine dehydrogenase family.</text>
</comment>
<name>A0ABU0HV36_9HYPH</name>
<dbReference type="Gene3D" id="3.10.20.30">
    <property type="match status" value="1"/>
</dbReference>
<organism evidence="7 8">
    <name type="scientific">Methylobacterium aerolatum</name>
    <dbReference type="NCBI Taxonomy" id="418708"/>
    <lineage>
        <taxon>Bacteria</taxon>
        <taxon>Pseudomonadati</taxon>
        <taxon>Pseudomonadota</taxon>
        <taxon>Alphaproteobacteria</taxon>
        <taxon>Hyphomicrobiales</taxon>
        <taxon>Methylobacteriaceae</taxon>
        <taxon>Methylobacterium</taxon>
    </lineage>
</organism>
<dbReference type="InterPro" id="IPR006058">
    <property type="entry name" value="2Fe2S_fd_BS"/>
</dbReference>
<dbReference type="InterPro" id="IPR046867">
    <property type="entry name" value="AldOxase/xan_DH_MoCoBD2"/>
</dbReference>
<evidence type="ECO:0000256" key="4">
    <source>
        <dbReference type="ARBA" id="ARBA00023002"/>
    </source>
</evidence>
<dbReference type="SUPFAM" id="SSF54292">
    <property type="entry name" value="2Fe-2S ferredoxin-like"/>
    <property type="match status" value="1"/>
</dbReference>
<evidence type="ECO:0000313" key="8">
    <source>
        <dbReference type="Proteomes" id="UP001231124"/>
    </source>
</evidence>
<dbReference type="Pfam" id="PF01315">
    <property type="entry name" value="Ald_Xan_dh_C"/>
    <property type="match status" value="1"/>
</dbReference>
<keyword evidence="3" id="KW-0479">Metal-binding</keyword>
<dbReference type="EMBL" id="JAUSVP010000002">
    <property type="protein sequence ID" value="MDQ0446195.1"/>
    <property type="molecule type" value="Genomic_DNA"/>
</dbReference>
<evidence type="ECO:0000256" key="1">
    <source>
        <dbReference type="ARBA" id="ARBA00006849"/>
    </source>
</evidence>
<dbReference type="Pfam" id="PF20256">
    <property type="entry name" value="MoCoBD_2"/>
    <property type="match status" value="1"/>
</dbReference>
<dbReference type="Gene3D" id="3.30.365.10">
    <property type="entry name" value="Aldehyde oxidase/xanthine dehydrogenase, molybdopterin binding domain"/>
    <property type="match status" value="4"/>
</dbReference>
<feature type="domain" description="2Fe-2S ferredoxin-type" evidence="6">
    <location>
        <begin position="1"/>
        <end position="74"/>
    </location>
</feature>
<dbReference type="Pfam" id="PF00111">
    <property type="entry name" value="Fer2"/>
    <property type="match status" value="1"/>
</dbReference>
<evidence type="ECO:0000259" key="6">
    <source>
        <dbReference type="PROSITE" id="PS51085"/>
    </source>
</evidence>
<dbReference type="InterPro" id="IPR012675">
    <property type="entry name" value="Beta-grasp_dom_sf"/>
</dbReference>
<protein>
    <submittedName>
        <fullName evidence="7">CO/xanthine dehydrogenase Mo-binding subunit/aerobic-type carbon monoxide dehydrogenase small subunit (CoxS/CutS family)</fullName>
    </submittedName>
</protein>
<dbReference type="SMART" id="SM01008">
    <property type="entry name" value="Ald_Xan_dh_C"/>
    <property type="match status" value="1"/>
</dbReference>
<dbReference type="SUPFAM" id="SSF54665">
    <property type="entry name" value="CO dehydrogenase molybdoprotein N-domain-like"/>
    <property type="match status" value="1"/>
</dbReference>
<keyword evidence="5" id="KW-0408">Iron</keyword>
<dbReference type="InterPro" id="IPR000674">
    <property type="entry name" value="Ald_Oxase/Xan_DH_a/b"/>
</dbReference>
<dbReference type="InterPro" id="IPR036856">
    <property type="entry name" value="Ald_Oxase/Xan_DH_a/b_sf"/>
</dbReference>
<evidence type="ECO:0000256" key="2">
    <source>
        <dbReference type="ARBA" id="ARBA00022505"/>
    </source>
</evidence>
<evidence type="ECO:0000313" key="7">
    <source>
        <dbReference type="EMBL" id="MDQ0446195.1"/>
    </source>
</evidence>
<dbReference type="Pfam" id="PF01799">
    <property type="entry name" value="Fer2_2"/>
    <property type="match status" value="1"/>
</dbReference>
<dbReference type="SUPFAM" id="SSF56003">
    <property type="entry name" value="Molybdenum cofactor-binding domain"/>
    <property type="match status" value="1"/>
</dbReference>
<proteinExistence type="inferred from homology"/>
<evidence type="ECO:0000256" key="5">
    <source>
        <dbReference type="ARBA" id="ARBA00023004"/>
    </source>
</evidence>
<keyword evidence="8" id="KW-1185">Reference proteome</keyword>
<accession>A0ABU0HV36</accession>
<dbReference type="PROSITE" id="PS51085">
    <property type="entry name" value="2FE2S_FER_2"/>
    <property type="match status" value="1"/>
</dbReference>
<dbReference type="InterPro" id="IPR008274">
    <property type="entry name" value="AldOxase/xan_DH_MoCoBD1"/>
</dbReference>
<dbReference type="InterPro" id="IPR016208">
    <property type="entry name" value="Ald_Oxase/xanthine_DH-like"/>
</dbReference>
<keyword evidence="4" id="KW-0560">Oxidoreductase</keyword>
<dbReference type="InterPro" id="IPR037165">
    <property type="entry name" value="AldOxase/xan_DH_Mopterin-bd_sf"/>
</dbReference>
<dbReference type="PANTHER" id="PTHR11908">
    <property type="entry name" value="XANTHINE DEHYDROGENASE"/>
    <property type="match status" value="1"/>
</dbReference>
<dbReference type="InterPro" id="IPR036884">
    <property type="entry name" value="2Fe-2S-bd_dom_sf"/>
</dbReference>
<dbReference type="RefSeq" id="WP_238204148.1">
    <property type="nucleotide sequence ID" value="NZ_BPQE01000017.1"/>
</dbReference>
<dbReference type="Gene3D" id="1.10.150.120">
    <property type="entry name" value="[2Fe-2S]-binding domain"/>
    <property type="match status" value="1"/>
</dbReference>
<dbReference type="SUPFAM" id="SSF47741">
    <property type="entry name" value="CO dehydrogenase ISP C-domain like"/>
    <property type="match status" value="1"/>
</dbReference>
<comment type="caution">
    <text evidence="7">The sequence shown here is derived from an EMBL/GenBank/DDBJ whole genome shotgun (WGS) entry which is preliminary data.</text>
</comment>
<dbReference type="InterPro" id="IPR002888">
    <property type="entry name" value="2Fe-2S-bd"/>
</dbReference>
<dbReference type="Pfam" id="PF02738">
    <property type="entry name" value="MoCoBD_1"/>
    <property type="match status" value="1"/>
</dbReference>
<reference evidence="7 8" key="1">
    <citation type="submission" date="2023-07" db="EMBL/GenBank/DDBJ databases">
        <title>Genomic Encyclopedia of Type Strains, Phase IV (KMG-IV): sequencing the most valuable type-strain genomes for metagenomic binning, comparative biology and taxonomic classification.</title>
        <authorList>
            <person name="Goeker M."/>
        </authorList>
    </citation>
    <scope>NUCLEOTIDE SEQUENCE [LARGE SCALE GENOMIC DNA]</scope>
    <source>
        <strain evidence="7 8">DSM 19013</strain>
    </source>
</reference>
<gene>
    <name evidence="7" type="ORF">QO012_000684</name>
</gene>
<dbReference type="PROSITE" id="PS00197">
    <property type="entry name" value="2FE2S_FER_1"/>
    <property type="match status" value="1"/>
</dbReference>
<dbReference type="CDD" id="cd00207">
    <property type="entry name" value="fer2"/>
    <property type="match status" value="1"/>
</dbReference>
<dbReference type="InterPro" id="IPR036010">
    <property type="entry name" value="2Fe-2S_ferredoxin-like_sf"/>
</dbReference>
<keyword evidence="2" id="KW-0500">Molybdenum</keyword>
<evidence type="ECO:0000256" key="3">
    <source>
        <dbReference type="ARBA" id="ARBA00022723"/>
    </source>
</evidence>
<dbReference type="Gene3D" id="3.90.1170.50">
    <property type="entry name" value="Aldehyde oxidase/xanthine dehydrogenase, a/b hammerhead"/>
    <property type="match status" value="1"/>
</dbReference>
<sequence>MRLTVNGSPQEIAIRPGQCLRTALRAGGWFGVKKGCDAGDCGACTVHLDGEPVHSCLVPAFRAEGRSVTTIEGLSGPCRPGDGPRAEHPMQAAFLAARGFQCGFCTPGQIMTAAALDQGRRADLGEALKGNLCRCTGYRAIREAVAGSGDPADDGLPAPAAPLVVAGAARFTFDVPETGLLHLKVLRSPHAHAHILAIDTGPALAVPGVVAVLTHADAPPGRFSTGRHEDPRDDAADTRVLDPVLRFVGQRVAAVVAETEAAAEAGTRALIVAYEVHPALLDADRALEPEAPQVHEGGNLAAEVHGEVGDVAAGLRQADLTYTEEFRSQRLQHVALETHGCLGWRDEAGRLTLRSSTQVPFLTRDALCTLFGLDRAQVRVLCGRVGGGFGGKQEMLTEDLVALAVLKTGRPVQWEMTRQEQFIATTTRHPMRVRVTVGAKADGRLTALSLDVLSETGAYGNHAGGVLHHGCNEVLAAYACPNKRVDGRAVFTHTVPAGAFRGYGLSQTIFALESALDEVARRLGIDPFALRRMNAVRPGDPLVAHSLTPHDVEFGSYGLDQCLTLAQDALAADPGPAAEPGWRAGTGMAMAMIDTTPPGGHFADARVSLRADGSYLVEVGTAEFGNGTATVHRQIAAQTLAVAPERVSVAGADTDAVGHDTGAYGSTGTVVAGMAVLRAAQALAGTILALAAGRQGMAPEMCRLAGDMVDTPAGPVPLAALAPLSSEGRAEGSPRSVAFNVHAVRVAVHPVSGEVRILRSVHAADAGTVLNPGQCRGQVEGGVAQAIGAALYEDVRIGPTGEVETQTLRNYHIPACADVPDTQVLFADTHDRFGPLGAKPMSESPFNPVAAALGNAIRDATGARLTATPFAPDRIFRAVAAACGETG</sequence>
<dbReference type="PANTHER" id="PTHR11908:SF132">
    <property type="entry name" value="ALDEHYDE OXIDASE 1-RELATED"/>
    <property type="match status" value="1"/>
</dbReference>
<dbReference type="InterPro" id="IPR001041">
    <property type="entry name" value="2Fe-2S_ferredoxin-type"/>
</dbReference>